<evidence type="ECO:0000313" key="3">
    <source>
        <dbReference type="Proteomes" id="UP000281647"/>
    </source>
</evidence>
<dbReference type="Pfam" id="PF13378">
    <property type="entry name" value="MR_MLE_C"/>
    <property type="match status" value="1"/>
</dbReference>
<dbReference type="EMBL" id="RKST01000001">
    <property type="protein sequence ID" value="RUM99513.1"/>
    <property type="molecule type" value="Genomic_DNA"/>
</dbReference>
<dbReference type="SFLD" id="SFLDG00179">
    <property type="entry name" value="mandelate_racemase"/>
    <property type="match status" value="1"/>
</dbReference>
<dbReference type="Pfam" id="PF02746">
    <property type="entry name" value="MR_MLE_N"/>
    <property type="match status" value="1"/>
</dbReference>
<dbReference type="InterPro" id="IPR013342">
    <property type="entry name" value="Mandelate_racemase_C"/>
</dbReference>
<dbReference type="RefSeq" id="WP_128625753.1">
    <property type="nucleotide sequence ID" value="NZ_RKST01000001.1"/>
</dbReference>
<dbReference type="InterPro" id="IPR029065">
    <property type="entry name" value="Enolase_C-like"/>
</dbReference>
<accession>A0A432VBP0</accession>
<dbReference type="OrthoDB" id="9775441at2"/>
<evidence type="ECO:0000259" key="1">
    <source>
        <dbReference type="SMART" id="SM00922"/>
    </source>
</evidence>
<dbReference type="InterPro" id="IPR034593">
    <property type="entry name" value="DgoD-like"/>
</dbReference>
<organism evidence="2 3">
    <name type="scientific">Borborobacter arsenicus</name>
    <dbReference type="NCBI Taxonomy" id="1851146"/>
    <lineage>
        <taxon>Bacteria</taxon>
        <taxon>Pseudomonadati</taxon>
        <taxon>Pseudomonadota</taxon>
        <taxon>Alphaproteobacteria</taxon>
        <taxon>Hyphomicrobiales</taxon>
        <taxon>Phyllobacteriaceae</taxon>
        <taxon>Borborobacter</taxon>
    </lineage>
</organism>
<sequence length="396" mass="44248">MIADFEVLSCDAGWRNYYFLKLIDDSGHVGWAEFDGAFSPPGVADAIPYYAQRLRGKSPLDHERIFAELYGMSRPAPIGLTAEAMGAIENALLDLKGKILGMPCYQLLGGKQREAVPVYWSHCASWRINHPTFYKPPITDLEGVRQAGRDARAAGYKAVKTNMFKYTDGRPKAWMSGFGVPWNPGLTISPALIRDVCEHLQALIEGAGPDVQVMIDLNFNARTEGYLQLVRALGDFPLYWIELDNHNPEALALIRQQSASPIASCETLFGTRQFLPYFQHQSMDVAIVDVIWNGAWQSMKIANAADAFDVNIAGHNFYGHLATMINVHFLAAMQNVKVLELDVDRLKWDNEFYPNSFEMKDGAIVVPDTPGWGIEPDEEAIRARPARVISKYLGFD</sequence>
<comment type="caution">
    <text evidence="2">The sequence shown here is derived from an EMBL/GenBank/DDBJ whole genome shotgun (WGS) entry which is preliminary data.</text>
</comment>
<dbReference type="AlphaFoldDB" id="A0A432VBP0"/>
<dbReference type="PANTHER" id="PTHR48080">
    <property type="entry name" value="D-GALACTONATE DEHYDRATASE-RELATED"/>
    <property type="match status" value="1"/>
</dbReference>
<dbReference type="CDD" id="cd03316">
    <property type="entry name" value="MR_like"/>
    <property type="match status" value="1"/>
</dbReference>
<dbReference type="InterPro" id="IPR036849">
    <property type="entry name" value="Enolase-like_C_sf"/>
</dbReference>
<dbReference type="InterPro" id="IPR013341">
    <property type="entry name" value="Mandelate_racemase_N_dom"/>
</dbReference>
<dbReference type="SUPFAM" id="SSF51604">
    <property type="entry name" value="Enolase C-terminal domain-like"/>
    <property type="match status" value="1"/>
</dbReference>
<feature type="domain" description="Mandelate racemase/muconate lactonizing enzyme C-terminal" evidence="1">
    <location>
        <begin position="141"/>
        <end position="261"/>
    </location>
</feature>
<keyword evidence="3" id="KW-1185">Reference proteome</keyword>
<gene>
    <name evidence="2" type="ORF">EET67_01005</name>
</gene>
<dbReference type="Gene3D" id="3.20.20.120">
    <property type="entry name" value="Enolase-like C-terminal domain"/>
    <property type="match status" value="1"/>
</dbReference>
<dbReference type="SMART" id="SM00922">
    <property type="entry name" value="MR_MLE"/>
    <property type="match status" value="1"/>
</dbReference>
<protein>
    <submittedName>
        <fullName evidence="2">Mandelate racemase/muconate lactonizing enzyme family protein</fullName>
    </submittedName>
</protein>
<dbReference type="Gene3D" id="3.30.390.10">
    <property type="entry name" value="Enolase-like, N-terminal domain"/>
    <property type="match status" value="1"/>
</dbReference>
<dbReference type="SUPFAM" id="SSF54826">
    <property type="entry name" value="Enolase N-terminal domain-like"/>
    <property type="match status" value="1"/>
</dbReference>
<proteinExistence type="predicted"/>
<dbReference type="SFLD" id="SFLDS00001">
    <property type="entry name" value="Enolase"/>
    <property type="match status" value="1"/>
</dbReference>
<name>A0A432VBP0_9HYPH</name>
<dbReference type="InterPro" id="IPR029017">
    <property type="entry name" value="Enolase-like_N"/>
</dbReference>
<dbReference type="GO" id="GO:0003824">
    <property type="term" value="F:catalytic activity"/>
    <property type="evidence" value="ECO:0007669"/>
    <property type="project" value="UniProtKB-ARBA"/>
</dbReference>
<evidence type="ECO:0000313" key="2">
    <source>
        <dbReference type="EMBL" id="RUM99513.1"/>
    </source>
</evidence>
<dbReference type="Proteomes" id="UP000281647">
    <property type="component" value="Unassembled WGS sequence"/>
</dbReference>
<reference evidence="2 3" key="1">
    <citation type="submission" date="2018-11" db="EMBL/GenBank/DDBJ databases">
        <title>Pseudaminobacter arsenicus sp. nov., an arsenic-resistant bacterium isolated from arsenic-rich aquifers.</title>
        <authorList>
            <person name="Mu Y."/>
        </authorList>
    </citation>
    <scope>NUCLEOTIDE SEQUENCE [LARGE SCALE GENOMIC DNA]</scope>
    <source>
        <strain evidence="2 3">CB3</strain>
    </source>
</reference>